<evidence type="ECO:0000313" key="2">
    <source>
        <dbReference type="EMBL" id="KAK8963417.1"/>
    </source>
</evidence>
<accession>A0ABR2MGX6</accession>
<feature type="region of interest" description="Disordered" evidence="1">
    <location>
        <begin position="319"/>
        <end position="344"/>
    </location>
</feature>
<sequence>MDYCSPVSSPENSTGYLEDAAAEWGQRCKRLRTSSSSSPSSSSNEVAGMTLVAEDIQELLQSRLLDLHARRSKLLVASKPSVASSPPSTIDPEQHDYLSPSQIMVNSNLARFWPTIPPLCTTRNVAHLPGQVTLPRPRSPSVFSTSPRFCNGRSSMKPTDQDYEVLDVKEFHSWTYVVSMGHQYRHDSFDELDSDSSYIALLLGRYQLHCRSSFPFAIVLRSNFYLLPFSRSDRGFRVHGQLLHETSLSASIIQYNERDNTAGVVSNQHFLSATVHQQLSISNSPTKQSLNARKPNPSPRSPYTLFFFPTSPRFISGDPVLRSLTPKNRSGPSSPSGRSPLPTPLFLLSSPSDIRRKLELPRSGTSSPSGRSSIFSFISVSISLQSFLHNVHSACGFIRSL</sequence>
<keyword evidence="3" id="KW-1185">Reference proteome</keyword>
<organism evidence="2 3">
    <name type="scientific">Platanthera guangdongensis</name>
    <dbReference type="NCBI Taxonomy" id="2320717"/>
    <lineage>
        <taxon>Eukaryota</taxon>
        <taxon>Viridiplantae</taxon>
        <taxon>Streptophyta</taxon>
        <taxon>Embryophyta</taxon>
        <taxon>Tracheophyta</taxon>
        <taxon>Spermatophyta</taxon>
        <taxon>Magnoliopsida</taxon>
        <taxon>Liliopsida</taxon>
        <taxon>Asparagales</taxon>
        <taxon>Orchidaceae</taxon>
        <taxon>Orchidoideae</taxon>
        <taxon>Orchideae</taxon>
        <taxon>Orchidinae</taxon>
        <taxon>Platanthera</taxon>
    </lineage>
</organism>
<reference evidence="2 3" key="1">
    <citation type="journal article" date="2022" name="Nat. Plants">
        <title>Genomes of leafy and leafless Platanthera orchids illuminate the evolution of mycoheterotrophy.</title>
        <authorList>
            <person name="Li M.H."/>
            <person name="Liu K.W."/>
            <person name="Li Z."/>
            <person name="Lu H.C."/>
            <person name="Ye Q.L."/>
            <person name="Zhang D."/>
            <person name="Wang J.Y."/>
            <person name="Li Y.F."/>
            <person name="Zhong Z.M."/>
            <person name="Liu X."/>
            <person name="Yu X."/>
            <person name="Liu D.K."/>
            <person name="Tu X.D."/>
            <person name="Liu B."/>
            <person name="Hao Y."/>
            <person name="Liao X.Y."/>
            <person name="Jiang Y.T."/>
            <person name="Sun W.H."/>
            <person name="Chen J."/>
            <person name="Chen Y.Q."/>
            <person name="Ai Y."/>
            <person name="Zhai J.W."/>
            <person name="Wu S.S."/>
            <person name="Zhou Z."/>
            <person name="Hsiao Y.Y."/>
            <person name="Wu W.L."/>
            <person name="Chen Y.Y."/>
            <person name="Lin Y.F."/>
            <person name="Hsu J.L."/>
            <person name="Li C.Y."/>
            <person name="Wang Z.W."/>
            <person name="Zhao X."/>
            <person name="Zhong W.Y."/>
            <person name="Ma X.K."/>
            <person name="Ma L."/>
            <person name="Huang J."/>
            <person name="Chen G.Z."/>
            <person name="Huang M.Z."/>
            <person name="Huang L."/>
            <person name="Peng D.H."/>
            <person name="Luo Y.B."/>
            <person name="Zou S.Q."/>
            <person name="Chen S.P."/>
            <person name="Lan S."/>
            <person name="Tsai W.C."/>
            <person name="Van de Peer Y."/>
            <person name="Liu Z.J."/>
        </authorList>
    </citation>
    <scope>NUCLEOTIDE SEQUENCE [LARGE SCALE GENOMIC DNA]</scope>
    <source>
        <strain evidence="2">Lor288</strain>
    </source>
</reference>
<evidence type="ECO:0000256" key="1">
    <source>
        <dbReference type="SAM" id="MobiDB-lite"/>
    </source>
</evidence>
<dbReference type="EMBL" id="JBBWWR010000007">
    <property type="protein sequence ID" value="KAK8963417.1"/>
    <property type="molecule type" value="Genomic_DNA"/>
</dbReference>
<gene>
    <name evidence="2" type="ORF">KSP40_PGU005110</name>
</gene>
<evidence type="ECO:0000313" key="3">
    <source>
        <dbReference type="Proteomes" id="UP001412067"/>
    </source>
</evidence>
<proteinExistence type="predicted"/>
<dbReference type="Proteomes" id="UP001412067">
    <property type="component" value="Unassembled WGS sequence"/>
</dbReference>
<comment type="caution">
    <text evidence="2">The sequence shown here is derived from an EMBL/GenBank/DDBJ whole genome shotgun (WGS) entry which is preliminary data.</text>
</comment>
<feature type="compositionally biased region" description="Low complexity" evidence="1">
    <location>
        <begin position="329"/>
        <end position="344"/>
    </location>
</feature>
<name>A0ABR2MGX6_9ASPA</name>
<protein>
    <submittedName>
        <fullName evidence="2">Uncharacterized protein</fullName>
    </submittedName>
</protein>